<evidence type="ECO:0000313" key="1">
    <source>
        <dbReference type="EMBL" id="AZI33900.1"/>
    </source>
</evidence>
<dbReference type="Proteomes" id="UP000270185">
    <property type="component" value="Chromosome"/>
</dbReference>
<name>A0A3G8XKN2_9FLAO</name>
<dbReference type="RefSeq" id="WP_125025537.1">
    <property type="nucleotide sequence ID" value="NZ_CP034159.1"/>
</dbReference>
<dbReference type="KEGG" id="ccas:EIB73_12195"/>
<proteinExistence type="predicted"/>
<keyword evidence="2" id="KW-1185">Reference proteome</keyword>
<protein>
    <submittedName>
        <fullName evidence="1">Uncharacterized protein</fullName>
    </submittedName>
</protein>
<dbReference type="OrthoDB" id="1413206at2"/>
<dbReference type="EMBL" id="CP034159">
    <property type="protein sequence ID" value="AZI33900.1"/>
    <property type="molecule type" value="Genomic_DNA"/>
</dbReference>
<sequence>MIRIYCDKNVYSLLNESNRNFNPELKSLMDDLKDIMIFTYSHAHHEDLSNSDESFWNHDLKLLENYVKDHYFNYDGIKRTTECLLAEPTKSFFDTDFKIYNNVINPNNNILDTMFQLLEEGDNDEDELLKVAKKTFQALLDQPAPNFFDPNLSDKEKEYAERFLPVSQDQTMGSMINNLFKFGNKLLTDKTEVIALKKMMEEFVNSDKYSFEKWRNQFDAKFKENFGGKSFTEMMGDLFNAVDHYNDYDKFIMFFNSLELHNVTRDKPLRKSQSLGSISTDANHAWYASFSDFLITDDKGLIAKAYICYQFFNIKTRILTIKEFLNSKTKFIQQEENDIHRFFKTLEYELTNSVILRKNLNINFEDTEILKNLHKFFNYFNRISVTQNSTKIYCQRHNNANSVMIREAEVLVKKLINLFGIDNNNSGLYSIDEKKSTDEIIRKWNFENIEIIFGFAINNGGNCYCLDFTSNNNIENSLLK</sequence>
<accession>A0A3G8XKN2</accession>
<evidence type="ECO:0000313" key="2">
    <source>
        <dbReference type="Proteomes" id="UP000270185"/>
    </source>
</evidence>
<organism evidence="1 2">
    <name type="scientific">Kaistella carnis</name>
    <dbReference type="NCBI Taxonomy" id="1241979"/>
    <lineage>
        <taxon>Bacteria</taxon>
        <taxon>Pseudomonadati</taxon>
        <taxon>Bacteroidota</taxon>
        <taxon>Flavobacteriia</taxon>
        <taxon>Flavobacteriales</taxon>
        <taxon>Weeksellaceae</taxon>
        <taxon>Chryseobacterium group</taxon>
        <taxon>Kaistella</taxon>
    </lineage>
</organism>
<gene>
    <name evidence="1" type="ORF">EIB73_12195</name>
</gene>
<dbReference type="AlphaFoldDB" id="A0A3G8XKN2"/>
<reference evidence="2" key="1">
    <citation type="submission" date="2018-11" db="EMBL/GenBank/DDBJ databases">
        <title>Proposal to divide the Flavobacteriaceae and reorganize its genera based on Amino Acid Identity values calculated from whole genome sequences.</title>
        <authorList>
            <person name="Nicholson A.C."/>
            <person name="Gulvik C.A."/>
            <person name="Whitney A.M."/>
            <person name="Humrighouse B.W."/>
            <person name="Bell M."/>
            <person name="Holmes B."/>
            <person name="Steigerwalt A.G."/>
            <person name="Villarma A."/>
            <person name="Sheth M."/>
            <person name="Batra D."/>
            <person name="Pryor J."/>
            <person name="Bernardet J.-F."/>
            <person name="Hugo C."/>
            <person name="Kampfer P."/>
            <person name="Newman J.D."/>
            <person name="McQuiston J.R."/>
        </authorList>
    </citation>
    <scope>NUCLEOTIDE SEQUENCE [LARGE SCALE GENOMIC DNA]</scope>
    <source>
        <strain evidence="2">G0081</strain>
    </source>
</reference>